<dbReference type="AlphaFoldDB" id="A0A443S871"/>
<dbReference type="GO" id="GO:0035348">
    <property type="term" value="P:acetyl-CoA transmembrane transport"/>
    <property type="evidence" value="ECO:0007669"/>
    <property type="project" value="InterPro"/>
</dbReference>
<dbReference type="SUPFAM" id="SSF103473">
    <property type="entry name" value="MFS general substrate transporter"/>
    <property type="match status" value="1"/>
</dbReference>
<dbReference type="Proteomes" id="UP000288716">
    <property type="component" value="Unassembled WGS sequence"/>
</dbReference>
<keyword evidence="3 5" id="KW-1133">Transmembrane helix</keyword>
<feature type="transmembrane region" description="Helical" evidence="5">
    <location>
        <begin position="82"/>
        <end position="100"/>
    </location>
</feature>
<dbReference type="PANTHER" id="PTHR12778:SF9">
    <property type="entry name" value="ACETYL-COENZYME A TRANSPORTER 1"/>
    <property type="match status" value="1"/>
</dbReference>
<dbReference type="GO" id="GO:0008521">
    <property type="term" value="F:acetyl-CoA transmembrane transporter activity"/>
    <property type="evidence" value="ECO:0007669"/>
    <property type="project" value="InterPro"/>
</dbReference>
<evidence type="ECO:0000256" key="3">
    <source>
        <dbReference type="ARBA" id="ARBA00022989"/>
    </source>
</evidence>
<feature type="transmembrane region" description="Helical" evidence="5">
    <location>
        <begin position="54"/>
        <end position="76"/>
    </location>
</feature>
<dbReference type="GO" id="GO:0016020">
    <property type="term" value="C:membrane"/>
    <property type="evidence" value="ECO:0007669"/>
    <property type="project" value="UniProtKB-SubCell"/>
</dbReference>
<comment type="subcellular location">
    <subcellularLocation>
        <location evidence="1">Membrane</location>
        <topology evidence="1">Multi-pass membrane protein</topology>
    </subcellularLocation>
</comment>
<dbReference type="InterPro" id="IPR024371">
    <property type="entry name" value="AcetylCoA_trans_1-like"/>
</dbReference>
<dbReference type="InterPro" id="IPR036259">
    <property type="entry name" value="MFS_trans_sf"/>
</dbReference>
<feature type="transmembrane region" description="Helical" evidence="5">
    <location>
        <begin position="147"/>
        <end position="167"/>
    </location>
</feature>
<name>A0A443S871_9ACAR</name>
<dbReference type="InterPro" id="IPR004752">
    <property type="entry name" value="AmpG_permease/AT-1"/>
</dbReference>
<gene>
    <name evidence="6" type="ORF">B4U80_07332</name>
</gene>
<evidence type="ECO:0000313" key="7">
    <source>
        <dbReference type="Proteomes" id="UP000288716"/>
    </source>
</evidence>
<accession>A0A443S871</accession>
<dbReference type="PANTHER" id="PTHR12778">
    <property type="entry name" value="SOLUTE CARRIER FAMILY 33 ACETYL-COA TRANSPORTER -RELATED"/>
    <property type="match status" value="1"/>
</dbReference>
<organism evidence="6 7">
    <name type="scientific">Leptotrombidium deliense</name>
    <dbReference type="NCBI Taxonomy" id="299467"/>
    <lineage>
        <taxon>Eukaryota</taxon>
        <taxon>Metazoa</taxon>
        <taxon>Ecdysozoa</taxon>
        <taxon>Arthropoda</taxon>
        <taxon>Chelicerata</taxon>
        <taxon>Arachnida</taxon>
        <taxon>Acari</taxon>
        <taxon>Acariformes</taxon>
        <taxon>Trombidiformes</taxon>
        <taxon>Prostigmata</taxon>
        <taxon>Anystina</taxon>
        <taxon>Parasitengona</taxon>
        <taxon>Trombiculoidea</taxon>
        <taxon>Trombiculidae</taxon>
        <taxon>Leptotrombidium</taxon>
    </lineage>
</organism>
<proteinExistence type="predicted"/>
<reference evidence="6 7" key="1">
    <citation type="journal article" date="2018" name="Gigascience">
        <title>Genomes of trombidid mites reveal novel predicted allergens and laterally-transferred genes associated with secondary metabolism.</title>
        <authorList>
            <person name="Dong X."/>
            <person name="Chaisiri K."/>
            <person name="Xia D."/>
            <person name="Armstrong S.D."/>
            <person name="Fang Y."/>
            <person name="Donnelly M.J."/>
            <person name="Kadowaki T."/>
            <person name="McGarry J.W."/>
            <person name="Darby A.C."/>
            <person name="Makepeace B.L."/>
        </authorList>
    </citation>
    <scope>NUCLEOTIDE SEQUENCE [LARGE SCALE GENOMIC DNA]</scope>
    <source>
        <strain evidence="6">UoL-UT</strain>
    </source>
</reference>
<dbReference type="VEuPathDB" id="VectorBase:LDEU008291"/>
<dbReference type="EMBL" id="NCKV01005932">
    <property type="protein sequence ID" value="RWS23749.1"/>
    <property type="molecule type" value="Genomic_DNA"/>
</dbReference>
<evidence type="ECO:0000256" key="4">
    <source>
        <dbReference type="ARBA" id="ARBA00023136"/>
    </source>
</evidence>
<sequence length="184" mass="20644">MGTAAADSVTSLKLVEYGIKRENIGILKLPLIPLQLILPWIITRFTTKKPLTSFYYLYPFRLLITCVAAFMVWGTYTLRTDAASFSTSFYALIIIGFALVMTSNYATGMTTWCFMAQVSDPLIGGTYMTLLTTVSNLGATEQVTVDGFYVEIVISLLLGLTWMVVMFKAVKWLQKQPKTAWRCK</sequence>
<keyword evidence="2 5" id="KW-0812">Transmembrane</keyword>
<feature type="transmembrane region" description="Helical" evidence="5">
    <location>
        <begin position="112"/>
        <end position="135"/>
    </location>
</feature>
<evidence type="ECO:0000256" key="1">
    <source>
        <dbReference type="ARBA" id="ARBA00004141"/>
    </source>
</evidence>
<evidence type="ECO:0000256" key="2">
    <source>
        <dbReference type="ARBA" id="ARBA00022692"/>
    </source>
</evidence>
<comment type="caution">
    <text evidence="6">The sequence shown here is derived from an EMBL/GenBank/DDBJ whole genome shotgun (WGS) entry which is preliminary data.</text>
</comment>
<keyword evidence="4 5" id="KW-0472">Membrane</keyword>
<evidence type="ECO:0000313" key="6">
    <source>
        <dbReference type="EMBL" id="RWS23749.1"/>
    </source>
</evidence>
<evidence type="ECO:0000256" key="5">
    <source>
        <dbReference type="SAM" id="Phobius"/>
    </source>
</evidence>
<dbReference type="Pfam" id="PF13000">
    <property type="entry name" value="Acatn"/>
    <property type="match status" value="1"/>
</dbReference>
<dbReference type="OrthoDB" id="6415790at2759"/>
<dbReference type="STRING" id="299467.A0A443S871"/>
<protein>
    <submittedName>
        <fullName evidence="6">Acetyl-coenzyme A transporter 1-like protein</fullName>
    </submittedName>
</protein>
<keyword evidence="7" id="KW-1185">Reference proteome</keyword>